<feature type="binding site" evidence="12">
    <location>
        <begin position="143"/>
        <end position="146"/>
    </location>
    <ligand>
        <name>ITP</name>
        <dbReference type="ChEBI" id="CHEBI:61402"/>
    </ligand>
</feature>
<evidence type="ECO:0000313" key="13">
    <source>
        <dbReference type="EMBL" id="WBW74708.1"/>
    </source>
</evidence>
<gene>
    <name evidence="13" type="primary">ham1</name>
    <name evidence="13" type="ORF">SOMG_04981</name>
</gene>
<keyword evidence="12" id="KW-0539">Nucleus</keyword>
<keyword evidence="7 12" id="KW-0546">Nucleotide metabolism</keyword>
<comment type="catalytic activity">
    <reaction evidence="10">
        <text>dITP + H2O = dIMP + diphosphate + H(+)</text>
        <dbReference type="Rhea" id="RHEA:28342"/>
        <dbReference type="ChEBI" id="CHEBI:15377"/>
        <dbReference type="ChEBI" id="CHEBI:15378"/>
        <dbReference type="ChEBI" id="CHEBI:33019"/>
        <dbReference type="ChEBI" id="CHEBI:61194"/>
        <dbReference type="ChEBI" id="CHEBI:61382"/>
        <dbReference type="EC" id="3.6.1.66"/>
    </reaction>
    <physiologicalReaction direction="left-to-right" evidence="10">
        <dbReference type="Rhea" id="RHEA:28343"/>
    </physiologicalReaction>
</comment>
<comment type="catalytic activity">
    <reaction evidence="9">
        <text>ITP + H2O = IMP + diphosphate + H(+)</text>
        <dbReference type="Rhea" id="RHEA:29399"/>
        <dbReference type="ChEBI" id="CHEBI:15377"/>
        <dbReference type="ChEBI" id="CHEBI:15378"/>
        <dbReference type="ChEBI" id="CHEBI:33019"/>
        <dbReference type="ChEBI" id="CHEBI:58053"/>
        <dbReference type="ChEBI" id="CHEBI:61402"/>
        <dbReference type="EC" id="3.6.1.66"/>
    </reaction>
    <physiologicalReaction direction="left-to-right" evidence="9">
        <dbReference type="Rhea" id="RHEA:29400"/>
    </physiologicalReaction>
</comment>
<dbReference type="GO" id="GO:0009117">
    <property type="term" value="P:nucleotide metabolic process"/>
    <property type="evidence" value="ECO:0007669"/>
    <property type="project" value="UniProtKB-KW"/>
</dbReference>
<evidence type="ECO:0000256" key="3">
    <source>
        <dbReference type="ARBA" id="ARBA00022723"/>
    </source>
</evidence>
<dbReference type="GO" id="GO:0009204">
    <property type="term" value="P:deoxyribonucleoside triphosphate catabolic process"/>
    <property type="evidence" value="ECO:0007669"/>
    <property type="project" value="UniProtKB-UniRule"/>
</dbReference>
<comment type="function">
    <text evidence="12">Pyrophosphatase that hydrolyzes non-canonical purine nucleotides such as inosine triphosphate (ITP), deoxyinosine triphosphate (dITP) or xanthosine 5'-triphosphate (XTP) to their respective monophosphate derivatives. The enzyme does not distinguish between the deoxy- and ribose forms. Probably excludes non-canonical purines from RNA and DNA precursor pools, thus preventing their incorporation into RNA and DNA and avoiding chromosomal lesions.</text>
</comment>
<dbReference type="InterPro" id="IPR029001">
    <property type="entry name" value="ITPase-like_fam"/>
</dbReference>
<feature type="binding site" evidence="12">
    <location>
        <position position="51"/>
    </location>
    <ligand>
        <name>ITP</name>
        <dbReference type="ChEBI" id="CHEBI:61402"/>
    </ligand>
</feature>
<dbReference type="GO" id="GO:0046872">
    <property type="term" value="F:metal ion binding"/>
    <property type="evidence" value="ECO:0007669"/>
    <property type="project" value="UniProtKB-KW"/>
</dbReference>
<evidence type="ECO:0000256" key="1">
    <source>
        <dbReference type="ARBA" id="ARBA00008023"/>
    </source>
</evidence>
<reference evidence="13 14" key="1">
    <citation type="journal article" date="2023" name="G3 (Bethesda)">
        <title>A high-quality reference genome for the fission yeast Schizosaccharomyces osmophilus.</title>
        <authorList>
            <person name="Jia G.S."/>
            <person name="Zhang W.C."/>
            <person name="Liang Y."/>
            <person name="Liu X.H."/>
            <person name="Rhind N."/>
            <person name="Pidoux A."/>
            <person name="Brysch-Herzberg M."/>
            <person name="Du L.L."/>
        </authorList>
    </citation>
    <scope>NUCLEOTIDE SEQUENCE [LARGE SCALE GENOMIC DNA]</scope>
    <source>
        <strain evidence="13 14">CBS 15793</strain>
    </source>
</reference>
<dbReference type="GO" id="GO:0035870">
    <property type="term" value="F:dITP diphosphatase activity"/>
    <property type="evidence" value="ECO:0007669"/>
    <property type="project" value="UniProtKB-UniRule"/>
</dbReference>
<evidence type="ECO:0000313" key="14">
    <source>
        <dbReference type="Proteomes" id="UP001212411"/>
    </source>
</evidence>
<feature type="binding site" evidence="12">
    <location>
        <position position="166"/>
    </location>
    <ligand>
        <name>ITP</name>
        <dbReference type="ChEBI" id="CHEBI:61402"/>
    </ligand>
</feature>
<feature type="binding site" evidence="12">
    <location>
        <begin position="11"/>
        <end position="16"/>
    </location>
    <ligand>
        <name>ITP</name>
        <dbReference type="ChEBI" id="CHEBI:61402"/>
    </ligand>
</feature>
<dbReference type="GO" id="GO:0005737">
    <property type="term" value="C:cytoplasm"/>
    <property type="evidence" value="ECO:0007669"/>
    <property type="project" value="UniProtKB-SubCell"/>
</dbReference>
<dbReference type="InterPro" id="IPR027502">
    <property type="entry name" value="ITPase"/>
</dbReference>
<name>A0AAE9WHQ4_9SCHI</name>
<evidence type="ECO:0000256" key="5">
    <source>
        <dbReference type="ARBA" id="ARBA00022801"/>
    </source>
</evidence>
<dbReference type="GeneID" id="80878445"/>
<keyword evidence="6 12" id="KW-0460">Magnesium</keyword>
<comment type="subcellular location">
    <subcellularLocation>
        <location evidence="12">Cytoplasm</location>
    </subcellularLocation>
    <subcellularLocation>
        <location evidence="12">Nucleus</location>
    </subcellularLocation>
</comment>
<keyword evidence="4 12" id="KW-0547">Nucleotide-binding</keyword>
<dbReference type="HAMAP" id="MF_03148">
    <property type="entry name" value="HAM1_NTPase"/>
    <property type="match status" value="1"/>
</dbReference>
<feature type="binding site" evidence="12">
    <location>
        <begin position="171"/>
        <end position="172"/>
    </location>
    <ligand>
        <name>ITP</name>
        <dbReference type="ChEBI" id="CHEBI:61402"/>
    </ligand>
</feature>
<dbReference type="EC" id="3.6.1.66" evidence="12"/>
<evidence type="ECO:0000256" key="12">
    <source>
        <dbReference type="HAMAP-Rule" id="MF_03148"/>
    </source>
</evidence>
<dbReference type="GO" id="GO:0036222">
    <property type="term" value="F:XTP diphosphatase activity"/>
    <property type="evidence" value="ECO:0007669"/>
    <property type="project" value="UniProtKB-UniRule"/>
</dbReference>
<comment type="catalytic activity">
    <reaction evidence="11">
        <text>N(6)-hydroxy-dATP + H2O = N(6)-hydroxy-dAMP + diphosphate + H(+)</text>
        <dbReference type="Rhea" id="RHEA:83971"/>
        <dbReference type="ChEBI" id="CHEBI:15377"/>
        <dbReference type="ChEBI" id="CHEBI:15378"/>
        <dbReference type="ChEBI" id="CHEBI:33019"/>
        <dbReference type="ChEBI" id="CHEBI:233529"/>
        <dbReference type="ChEBI" id="CHEBI:233530"/>
    </reaction>
    <physiologicalReaction direction="left-to-right" evidence="11">
        <dbReference type="Rhea" id="RHEA:83972"/>
    </physiologicalReaction>
</comment>
<comment type="function">
    <text evidence="8">Pyrophosphatase that hydrolyzes the non-canonical purine nucleotides inosine triphosphate (ITP), deoxyinosine triphosphate (dITP) as well as 2'-deoxy-N-6-hydroxylaminopurine triphosphate (dHAPTP) and xanthosine 5'-triphosphate (XTP) to their respective monophosphate derivatives. The enzyme does not distinguish between the deoxy- and ribose forms. Probably excludes non-canonical purines from RNA and DNA precursor pools, thus preventing their incorporation into RNA and DNA and avoiding chromosomal lesions.</text>
</comment>
<dbReference type="RefSeq" id="XP_056038951.1">
    <property type="nucleotide sequence ID" value="XM_056183756.1"/>
</dbReference>
<dbReference type="GO" id="GO:0000166">
    <property type="term" value="F:nucleotide binding"/>
    <property type="evidence" value="ECO:0007669"/>
    <property type="project" value="UniProtKB-KW"/>
</dbReference>
<evidence type="ECO:0000256" key="4">
    <source>
        <dbReference type="ARBA" id="ARBA00022741"/>
    </source>
</evidence>
<dbReference type="KEGG" id="som:SOMG_04981"/>
<evidence type="ECO:0000256" key="2">
    <source>
        <dbReference type="ARBA" id="ARBA00022490"/>
    </source>
</evidence>
<dbReference type="GO" id="GO:0005634">
    <property type="term" value="C:nucleus"/>
    <property type="evidence" value="ECO:0007669"/>
    <property type="project" value="UniProtKB-SubCell"/>
</dbReference>
<comment type="cofactor">
    <cofactor evidence="12">
        <name>Mg(2+)</name>
        <dbReference type="ChEBI" id="CHEBI:18420"/>
    </cofactor>
    <cofactor evidence="12">
        <name>Mn(2+)</name>
        <dbReference type="ChEBI" id="CHEBI:29035"/>
    </cofactor>
    <text evidence="12">Binds 1 divalent metal cation per subunit; can use either Mg(2+) or Mn(2+).</text>
</comment>
<evidence type="ECO:0000256" key="9">
    <source>
        <dbReference type="ARBA" id="ARBA00093218"/>
    </source>
</evidence>
<dbReference type="Proteomes" id="UP001212411">
    <property type="component" value="Chromosome 3"/>
</dbReference>
<feature type="binding site" evidence="12">
    <location>
        <position position="39"/>
    </location>
    <ligand>
        <name>Mg(2+)</name>
        <dbReference type="ChEBI" id="CHEBI:18420"/>
    </ligand>
</feature>
<accession>A0AAE9WHQ4</accession>
<feature type="binding site" evidence="12">
    <location>
        <begin position="67"/>
        <end position="68"/>
    </location>
    <ligand>
        <name>ITP</name>
        <dbReference type="ChEBI" id="CHEBI:61402"/>
    </ligand>
</feature>
<dbReference type="PANTHER" id="PTHR11067:SF9">
    <property type="entry name" value="INOSINE TRIPHOSPHATE PYROPHOSPHATASE"/>
    <property type="match status" value="1"/>
</dbReference>
<dbReference type="SUPFAM" id="SSF52972">
    <property type="entry name" value="ITPase-like"/>
    <property type="match status" value="1"/>
</dbReference>
<comment type="similarity">
    <text evidence="1 12">Belongs to the HAM1 NTPase family.</text>
</comment>
<dbReference type="CDD" id="cd00515">
    <property type="entry name" value="HAM1"/>
    <property type="match status" value="1"/>
</dbReference>
<feature type="binding site" evidence="12">
    <location>
        <position position="67"/>
    </location>
    <ligand>
        <name>Mg(2+)</name>
        <dbReference type="ChEBI" id="CHEBI:18420"/>
    </ligand>
</feature>
<comment type="subunit">
    <text evidence="12">Homodimer.</text>
</comment>
<keyword evidence="3 12" id="KW-0479">Metal-binding</keyword>
<evidence type="ECO:0000256" key="10">
    <source>
        <dbReference type="ARBA" id="ARBA00093255"/>
    </source>
</evidence>
<keyword evidence="5 12" id="KW-0378">Hydrolase</keyword>
<dbReference type="AlphaFoldDB" id="A0AAE9WHQ4"/>
<sequence length="187" mass="20791">MPAPRSILFVTGNKHKLADVTSILGSEFEIKNHSYDLPEIQGSLQDIVTEKCKAAAEIVQGPVLTEDTWLSYNAMNDLPGPYIKWFLNSIGCDGLYHMLDGFSTKEAKAGCTFGYTEGPGKPIHMFDGILHGEVVAPRGDKGFGWNAIFQPNGHEKTYAEMDDDERNACSHRFLAAMKLRDFLQSQF</sequence>
<keyword evidence="12" id="KW-0464">Manganese</keyword>
<comment type="catalytic activity">
    <reaction evidence="12">
        <text>XTP + H2O = XMP + diphosphate + H(+)</text>
        <dbReference type="Rhea" id="RHEA:28610"/>
        <dbReference type="ChEBI" id="CHEBI:15377"/>
        <dbReference type="ChEBI" id="CHEBI:15378"/>
        <dbReference type="ChEBI" id="CHEBI:33019"/>
        <dbReference type="ChEBI" id="CHEBI:57464"/>
        <dbReference type="ChEBI" id="CHEBI:61314"/>
        <dbReference type="EC" id="3.6.1.66"/>
    </reaction>
</comment>
<evidence type="ECO:0000256" key="7">
    <source>
        <dbReference type="ARBA" id="ARBA00023080"/>
    </source>
</evidence>
<dbReference type="EMBL" id="CP115613">
    <property type="protein sequence ID" value="WBW74708.1"/>
    <property type="molecule type" value="Genomic_DNA"/>
</dbReference>
<dbReference type="PANTHER" id="PTHR11067">
    <property type="entry name" value="INOSINE TRIPHOSPHATE PYROPHOSPHATASE/HAM1 PROTEIN"/>
    <property type="match status" value="1"/>
</dbReference>
<evidence type="ECO:0000256" key="6">
    <source>
        <dbReference type="ARBA" id="ARBA00022842"/>
    </source>
</evidence>
<dbReference type="FunFam" id="3.90.950.10:FF:000003">
    <property type="entry name" value="Inosine triphosphate pyrophosphatase"/>
    <property type="match status" value="1"/>
</dbReference>
<protein>
    <recommendedName>
        <fullName evidence="12">Inosine triphosphate pyrophosphatase</fullName>
        <shortName evidence="12">ITPase</shortName>
        <shortName evidence="12">Inosine triphosphatase</shortName>
        <ecNumber evidence="12">3.6.1.66</ecNumber>
    </recommendedName>
    <alternativeName>
        <fullName evidence="12">Non-canonical purine NTP pyrophosphatase</fullName>
    </alternativeName>
    <alternativeName>
        <fullName evidence="12">Non-standard purine NTP pyrophosphatase</fullName>
    </alternativeName>
    <alternativeName>
        <fullName evidence="12">Nucleoside-triphosphate diphosphatase</fullName>
    </alternativeName>
    <alternativeName>
        <fullName evidence="12">Nucleoside-triphosphate pyrophosphatase</fullName>
        <shortName evidence="12">NTPase</shortName>
    </alternativeName>
    <alternativeName>
        <fullName evidence="12">XTP/dITP diphosphatase</fullName>
    </alternativeName>
</protein>
<keyword evidence="14" id="KW-1185">Reference proteome</keyword>
<dbReference type="GO" id="GO:0036220">
    <property type="term" value="F:ITP diphosphatase activity"/>
    <property type="evidence" value="ECO:0007669"/>
    <property type="project" value="UniProtKB-UniRule"/>
</dbReference>
<organism evidence="13 14">
    <name type="scientific">Schizosaccharomyces osmophilus</name>
    <dbReference type="NCBI Taxonomy" id="2545709"/>
    <lineage>
        <taxon>Eukaryota</taxon>
        <taxon>Fungi</taxon>
        <taxon>Dikarya</taxon>
        <taxon>Ascomycota</taxon>
        <taxon>Taphrinomycotina</taxon>
        <taxon>Schizosaccharomycetes</taxon>
        <taxon>Schizosaccharomycetales</taxon>
        <taxon>Schizosaccharomycetaceae</taxon>
        <taxon>Schizosaccharomyces</taxon>
    </lineage>
</organism>
<keyword evidence="2 12" id="KW-0963">Cytoplasm</keyword>
<evidence type="ECO:0000256" key="8">
    <source>
        <dbReference type="ARBA" id="ARBA00054940"/>
    </source>
</evidence>
<dbReference type="InterPro" id="IPR002637">
    <property type="entry name" value="RdgB/HAM1"/>
</dbReference>
<dbReference type="Pfam" id="PF01725">
    <property type="entry name" value="Ham1p_like"/>
    <property type="match status" value="1"/>
</dbReference>
<dbReference type="Gene3D" id="3.90.950.10">
    <property type="match status" value="1"/>
</dbReference>
<proteinExistence type="inferred from homology"/>
<evidence type="ECO:0000256" key="11">
    <source>
        <dbReference type="ARBA" id="ARBA00093271"/>
    </source>
</evidence>